<dbReference type="Proteomes" id="UP000318741">
    <property type="component" value="Chromosome"/>
</dbReference>
<feature type="domain" description="PAC" evidence="8">
    <location>
        <begin position="147"/>
        <end position="199"/>
    </location>
</feature>
<dbReference type="InterPro" id="IPR052162">
    <property type="entry name" value="Sensor_kinase/Photoreceptor"/>
</dbReference>
<dbReference type="Gene3D" id="3.30.450.20">
    <property type="entry name" value="PAS domain"/>
    <property type="match status" value="1"/>
</dbReference>
<keyword evidence="5" id="KW-0418">Kinase</keyword>
<dbReference type="RefSeq" id="WP_145358004.1">
    <property type="nucleotide sequence ID" value="NZ_CP036265.1"/>
</dbReference>
<feature type="domain" description="PAS" evidence="7">
    <location>
        <begin position="216"/>
        <end position="273"/>
    </location>
</feature>
<evidence type="ECO:0000256" key="3">
    <source>
        <dbReference type="ARBA" id="ARBA00022553"/>
    </source>
</evidence>
<dbReference type="PANTHER" id="PTHR43304:SF1">
    <property type="entry name" value="PAC DOMAIN-CONTAINING PROTEIN"/>
    <property type="match status" value="1"/>
</dbReference>
<feature type="region of interest" description="Disordered" evidence="6">
    <location>
        <begin position="1"/>
        <end position="27"/>
    </location>
</feature>
<keyword evidence="3" id="KW-0597">Phosphoprotein</keyword>
<dbReference type="PROSITE" id="PS50113">
    <property type="entry name" value="PAC"/>
    <property type="match status" value="1"/>
</dbReference>
<comment type="catalytic activity">
    <reaction evidence="1">
        <text>ATP + protein L-histidine = ADP + protein N-phospho-L-histidine.</text>
        <dbReference type="EC" id="2.7.13.3"/>
    </reaction>
</comment>
<dbReference type="Pfam" id="PF08447">
    <property type="entry name" value="PAS_3"/>
    <property type="match status" value="1"/>
</dbReference>
<evidence type="ECO:0000259" key="7">
    <source>
        <dbReference type="PROSITE" id="PS50112"/>
    </source>
</evidence>
<protein>
    <recommendedName>
        <fullName evidence="2">histidine kinase</fullName>
        <ecNumber evidence="2">2.7.13.3</ecNumber>
    </recommendedName>
</protein>
<evidence type="ECO:0000256" key="5">
    <source>
        <dbReference type="ARBA" id="ARBA00022777"/>
    </source>
</evidence>
<evidence type="ECO:0000256" key="2">
    <source>
        <dbReference type="ARBA" id="ARBA00012438"/>
    </source>
</evidence>
<sequence length="331" mass="35759">MLPLPTDRAAQSDAAPPRSPAKAGGRAITDTFRRDRMNDGRAKTAVAPPEASHDAVVAAGMGVYDFDLMAGATAWSAHALKIYGGFDAPPTTVQLRARVHPLDWPKLYAARLDADRHAARFLAERTSAAGAPGDDPASAVAPPPLSTDVLHRIIRPDGALRWVRATGEYQFSPDGTPRRSVGVLRDVTEEMSERARLAAEIERGRGALAAAGLGTFDFDARTDAVRWDGATKRIFGLPDDTPDERPLAEVLELFHPEDREPICVAIGRSLSPHTGGRYEANHRIVRPDGAVRHVAWRSIVEFAEGFDGRHPIRSVGTVEDVTDRPNAPVAE</sequence>
<dbReference type="EMBL" id="CP036265">
    <property type="protein sequence ID" value="QDT15186.1"/>
    <property type="molecule type" value="Genomic_DNA"/>
</dbReference>
<evidence type="ECO:0000256" key="1">
    <source>
        <dbReference type="ARBA" id="ARBA00000085"/>
    </source>
</evidence>
<evidence type="ECO:0000259" key="8">
    <source>
        <dbReference type="PROSITE" id="PS50113"/>
    </source>
</evidence>
<dbReference type="PROSITE" id="PS50112">
    <property type="entry name" value="PAS"/>
    <property type="match status" value="1"/>
</dbReference>
<keyword evidence="4" id="KW-0808">Transferase</keyword>
<dbReference type="Gene3D" id="2.10.70.100">
    <property type="match status" value="2"/>
</dbReference>
<reference evidence="9 10" key="1">
    <citation type="submission" date="2019-02" db="EMBL/GenBank/DDBJ databases">
        <title>Deep-cultivation of Planctomycetes and their phenomic and genomic characterization uncovers novel biology.</title>
        <authorList>
            <person name="Wiegand S."/>
            <person name="Jogler M."/>
            <person name="Boedeker C."/>
            <person name="Pinto D."/>
            <person name="Vollmers J."/>
            <person name="Rivas-Marin E."/>
            <person name="Kohn T."/>
            <person name="Peeters S.H."/>
            <person name="Heuer A."/>
            <person name="Rast P."/>
            <person name="Oberbeckmann S."/>
            <person name="Bunk B."/>
            <person name="Jeske O."/>
            <person name="Meyerdierks A."/>
            <person name="Storesund J.E."/>
            <person name="Kallscheuer N."/>
            <person name="Luecker S."/>
            <person name="Lage O.M."/>
            <person name="Pohl T."/>
            <person name="Merkel B.J."/>
            <person name="Hornburger P."/>
            <person name="Mueller R.-W."/>
            <person name="Bruemmer F."/>
            <person name="Labrenz M."/>
            <person name="Spormann A.M."/>
            <person name="Op den Camp H."/>
            <person name="Overmann J."/>
            <person name="Amann R."/>
            <person name="Jetten M.S.M."/>
            <person name="Mascher T."/>
            <person name="Medema M.H."/>
            <person name="Devos D.P."/>
            <person name="Kaster A.-K."/>
            <person name="Ovreas L."/>
            <person name="Rohde M."/>
            <person name="Galperin M.Y."/>
            <person name="Jogler C."/>
        </authorList>
    </citation>
    <scope>NUCLEOTIDE SEQUENCE [LARGE SCALE GENOMIC DNA]</scope>
    <source>
        <strain evidence="9 10">CA12</strain>
    </source>
</reference>
<organism evidence="9 10">
    <name type="scientific">Alienimonas californiensis</name>
    <dbReference type="NCBI Taxonomy" id="2527989"/>
    <lineage>
        <taxon>Bacteria</taxon>
        <taxon>Pseudomonadati</taxon>
        <taxon>Planctomycetota</taxon>
        <taxon>Planctomycetia</taxon>
        <taxon>Planctomycetales</taxon>
        <taxon>Planctomycetaceae</taxon>
        <taxon>Alienimonas</taxon>
    </lineage>
</organism>
<dbReference type="AlphaFoldDB" id="A0A517P733"/>
<proteinExistence type="predicted"/>
<dbReference type="PANTHER" id="PTHR43304">
    <property type="entry name" value="PHYTOCHROME-LIKE PROTEIN CPH1"/>
    <property type="match status" value="1"/>
</dbReference>
<dbReference type="InterPro" id="IPR013655">
    <property type="entry name" value="PAS_fold_3"/>
</dbReference>
<dbReference type="InterPro" id="IPR000700">
    <property type="entry name" value="PAS-assoc_C"/>
</dbReference>
<evidence type="ECO:0000256" key="4">
    <source>
        <dbReference type="ARBA" id="ARBA00022679"/>
    </source>
</evidence>
<dbReference type="InterPro" id="IPR000014">
    <property type="entry name" value="PAS"/>
</dbReference>
<dbReference type="InterPro" id="IPR035965">
    <property type="entry name" value="PAS-like_dom_sf"/>
</dbReference>
<name>A0A517P733_9PLAN</name>
<accession>A0A517P733</accession>
<evidence type="ECO:0000256" key="6">
    <source>
        <dbReference type="SAM" id="MobiDB-lite"/>
    </source>
</evidence>
<dbReference type="OrthoDB" id="290376at2"/>
<dbReference type="GO" id="GO:0004673">
    <property type="term" value="F:protein histidine kinase activity"/>
    <property type="evidence" value="ECO:0007669"/>
    <property type="project" value="UniProtKB-EC"/>
</dbReference>
<dbReference type="InterPro" id="IPR001610">
    <property type="entry name" value="PAC"/>
</dbReference>
<evidence type="ECO:0000313" key="9">
    <source>
        <dbReference type="EMBL" id="QDT15186.1"/>
    </source>
</evidence>
<dbReference type="KEGG" id="acaf:CA12_12670"/>
<evidence type="ECO:0000313" key="10">
    <source>
        <dbReference type="Proteomes" id="UP000318741"/>
    </source>
</evidence>
<keyword evidence="10" id="KW-1185">Reference proteome</keyword>
<gene>
    <name evidence="9" type="ORF">CA12_12670</name>
</gene>
<dbReference type="SUPFAM" id="SSF55785">
    <property type="entry name" value="PYP-like sensor domain (PAS domain)"/>
    <property type="match status" value="2"/>
</dbReference>
<dbReference type="CDD" id="cd00130">
    <property type="entry name" value="PAS"/>
    <property type="match status" value="1"/>
</dbReference>
<dbReference type="SMART" id="SM00086">
    <property type="entry name" value="PAC"/>
    <property type="match status" value="2"/>
</dbReference>
<dbReference type="EC" id="2.7.13.3" evidence="2"/>